<dbReference type="InterPro" id="IPR050090">
    <property type="entry name" value="Tyrosine_recombinase_XerCD"/>
</dbReference>
<sequence>MAYIVRRQSVYYLNLRLPKHLFPNRHTLRISLRVRERQVALFLATSLVEQVSKHLCEHPLTPPEMLRELCMQLRDSSPMPVIHTALQHASGPTAKQTSSSPALATLSKLYIAEGKRGGTWRQGSIDDVERALADLFELMGDMPAAAFDAHQARLLKERLSRCPQYFGLRPEFKGKTLRQVVESGSTYKTITAVTVNNRLRKLTAFLNWCKANGYVAENPLAGMKVMTGSAKEARLSFDRHDLTALLSHEALWKEARKHPWRYWLPLMGRVTGARLEELCQLRVDDFTEQQGIQCIRIDDSREGQNLKNASSRRLLPLHSALLDMGLLQYVESVKASGADRVFPELEAVRGKLGHAPSKWFGRYKTKLGITDPRKTFHSFRHTLIDDLRDAGVQDSLIKRIAGHEDAAVTFSVYGSRTPLKAMLEALLTIPMTATACRPRW</sequence>
<comment type="caution">
    <text evidence="6">The sequence shown here is derived from an EMBL/GenBank/DDBJ whole genome shotgun (WGS) entry which is preliminary data.</text>
</comment>
<dbReference type="InterPro" id="IPR013762">
    <property type="entry name" value="Integrase-like_cat_sf"/>
</dbReference>
<dbReference type="AlphaFoldDB" id="A0AAW7I178"/>
<evidence type="ECO:0000259" key="5">
    <source>
        <dbReference type="PROSITE" id="PS51898"/>
    </source>
</evidence>
<evidence type="ECO:0000313" key="7">
    <source>
        <dbReference type="Proteomes" id="UP001165439"/>
    </source>
</evidence>
<evidence type="ECO:0000256" key="4">
    <source>
        <dbReference type="ARBA" id="ARBA00023172"/>
    </source>
</evidence>
<evidence type="ECO:0000313" key="6">
    <source>
        <dbReference type="EMBL" id="MDM3955118.1"/>
    </source>
</evidence>
<organism evidence="6 7">
    <name type="scientific">Pseudomonas alloputida</name>
    <dbReference type="NCBI Taxonomy" id="1940621"/>
    <lineage>
        <taxon>Bacteria</taxon>
        <taxon>Pseudomonadati</taxon>
        <taxon>Pseudomonadota</taxon>
        <taxon>Gammaproteobacteria</taxon>
        <taxon>Pseudomonadales</taxon>
        <taxon>Pseudomonadaceae</taxon>
        <taxon>Pseudomonas</taxon>
    </lineage>
</organism>
<keyword evidence="3" id="KW-0238">DNA-binding</keyword>
<keyword evidence="4" id="KW-0233">DNA recombination</keyword>
<dbReference type="PANTHER" id="PTHR30349:SF41">
    <property type="entry name" value="INTEGRASE_RECOMBINASE PROTEIN MJ0367-RELATED"/>
    <property type="match status" value="1"/>
</dbReference>
<dbReference type="Gene3D" id="1.10.150.130">
    <property type="match status" value="1"/>
</dbReference>
<dbReference type="EMBL" id="JAJSRF020000001">
    <property type="protein sequence ID" value="MDM3955118.1"/>
    <property type="molecule type" value="Genomic_DNA"/>
</dbReference>
<dbReference type="RefSeq" id="WP_060489393.1">
    <property type="nucleotide sequence ID" value="NZ_CP128540.1"/>
</dbReference>
<dbReference type="InterPro" id="IPR011010">
    <property type="entry name" value="DNA_brk_join_enz"/>
</dbReference>
<dbReference type="InterPro" id="IPR010998">
    <property type="entry name" value="Integrase_recombinase_N"/>
</dbReference>
<dbReference type="GO" id="GO:0015074">
    <property type="term" value="P:DNA integration"/>
    <property type="evidence" value="ECO:0007669"/>
    <property type="project" value="UniProtKB-KW"/>
</dbReference>
<dbReference type="CDD" id="cd01184">
    <property type="entry name" value="INT_C_like_1"/>
    <property type="match status" value="1"/>
</dbReference>
<dbReference type="Gene3D" id="1.10.443.10">
    <property type="entry name" value="Intergrase catalytic core"/>
    <property type="match status" value="1"/>
</dbReference>
<dbReference type="SUPFAM" id="SSF56349">
    <property type="entry name" value="DNA breaking-rejoining enzymes"/>
    <property type="match status" value="1"/>
</dbReference>
<dbReference type="GO" id="GO:0006310">
    <property type="term" value="P:DNA recombination"/>
    <property type="evidence" value="ECO:0007669"/>
    <property type="project" value="UniProtKB-KW"/>
</dbReference>
<dbReference type="PROSITE" id="PS51898">
    <property type="entry name" value="TYR_RECOMBINASE"/>
    <property type="match status" value="1"/>
</dbReference>
<reference evidence="6" key="1">
    <citation type="submission" date="2023-06" db="EMBL/GenBank/DDBJ databases">
        <title>MBL-encoding genomic islands in Pseudomonas spp. in Poland.</title>
        <authorList>
            <person name="Urbanowicz P."/>
            <person name="Izdebski R."/>
            <person name="Biedrzycka M."/>
            <person name="Gniadkowski M."/>
        </authorList>
    </citation>
    <scope>NUCLEOTIDE SEQUENCE</scope>
    <source>
        <strain evidence="6">NMI5768_13</strain>
    </source>
</reference>
<protein>
    <submittedName>
        <fullName evidence="6">Site-specific integrase</fullName>
    </submittedName>
</protein>
<evidence type="ECO:0000256" key="2">
    <source>
        <dbReference type="ARBA" id="ARBA00022908"/>
    </source>
</evidence>
<comment type="similarity">
    <text evidence="1">Belongs to the 'phage' integrase family.</text>
</comment>
<gene>
    <name evidence="6" type="ORF">LU674_022740</name>
</gene>
<keyword evidence="2" id="KW-0229">DNA integration</keyword>
<proteinExistence type="inferred from homology"/>
<feature type="domain" description="Tyr recombinase" evidence="5">
    <location>
        <begin position="230"/>
        <end position="428"/>
    </location>
</feature>
<dbReference type="Proteomes" id="UP001165439">
    <property type="component" value="Unassembled WGS sequence"/>
</dbReference>
<name>A0AAW7I178_9PSED</name>
<accession>A0AAW7I178</accession>
<dbReference type="GO" id="GO:0003677">
    <property type="term" value="F:DNA binding"/>
    <property type="evidence" value="ECO:0007669"/>
    <property type="project" value="UniProtKB-KW"/>
</dbReference>
<dbReference type="Pfam" id="PF00589">
    <property type="entry name" value="Phage_integrase"/>
    <property type="match status" value="1"/>
</dbReference>
<evidence type="ECO:0000256" key="3">
    <source>
        <dbReference type="ARBA" id="ARBA00023125"/>
    </source>
</evidence>
<dbReference type="PANTHER" id="PTHR30349">
    <property type="entry name" value="PHAGE INTEGRASE-RELATED"/>
    <property type="match status" value="1"/>
</dbReference>
<evidence type="ECO:0000256" key="1">
    <source>
        <dbReference type="ARBA" id="ARBA00008857"/>
    </source>
</evidence>
<dbReference type="GeneID" id="83679031"/>
<dbReference type="InterPro" id="IPR002104">
    <property type="entry name" value="Integrase_catalytic"/>
</dbReference>